<proteinExistence type="predicted"/>
<accession>A0A2N9LCF9</accession>
<dbReference type="AlphaFoldDB" id="A0A2N9LCF9"/>
<evidence type="ECO:0000313" key="1">
    <source>
        <dbReference type="EMBL" id="SPE20979.1"/>
    </source>
</evidence>
<reference evidence="2" key="1">
    <citation type="submission" date="2018-02" db="EMBL/GenBank/DDBJ databases">
        <authorList>
            <person name="Hausmann B."/>
        </authorList>
    </citation>
    <scope>NUCLEOTIDE SEQUENCE [LARGE SCALE GENOMIC DNA]</scope>
    <source>
        <strain evidence="2">Peat soil MAG SbA5</strain>
    </source>
</reference>
<organism evidence="1 2">
    <name type="scientific">Candidatus Sulfuritelmatomonas gaucii</name>
    <dbReference type="NCBI Taxonomy" id="2043161"/>
    <lineage>
        <taxon>Bacteria</taxon>
        <taxon>Pseudomonadati</taxon>
        <taxon>Acidobacteriota</taxon>
        <taxon>Terriglobia</taxon>
        <taxon>Terriglobales</taxon>
        <taxon>Acidobacteriaceae</taxon>
        <taxon>Candidatus Sulfuritelmatomonas</taxon>
    </lineage>
</organism>
<protein>
    <submittedName>
        <fullName evidence="1">Uncharacterized protein</fullName>
    </submittedName>
</protein>
<gene>
    <name evidence="1" type="ORF">SBA5_30186</name>
</gene>
<evidence type="ECO:0000313" key="2">
    <source>
        <dbReference type="Proteomes" id="UP000239735"/>
    </source>
</evidence>
<dbReference type="Proteomes" id="UP000239735">
    <property type="component" value="Unassembled WGS sequence"/>
</dbReference>
<name>A0A2N9LCF9_9BACT</name>
<dbReference type="EMBL" id="OKRB01000086">
    <property type="protein sequence ID" value="SPE20979.1"/>
    <property type="molecule type" value="Genomic_DNA"/>
</dbReference>
<sequence length="59" mass="6743">MQNWFPTEFCEIFAFDAYCAPGEGCYIEISGFPAPAPEFYRRAFLVHNLCDRGHSGAYK</sequence>